<evidence type="ECO:0000256" key="3">
    <source>
        <dbReference type="ARBA" id="ARBA00022475"/>
    </source>
</evidence>
<dbReference type="GO" id="GO:0030001">
    <property type="term" value="P:metal ion transport"/>
    <property type="evidence" value="ECO:0007669"/>
    <property type="project" value="UniProtKB-ARBA"/>
</dbReference>
<feature type="transmembrane region" description="Helical" evidence="8">
    <location>
        <begin position="136"/>
        <end position="158"/>
    </location>
</feature>
<dbReference type="EMBL" id="FITM01000074">
    <property type="protein sequence ID" value="CZB15455.1"/>
    <property type="molecule type" value="Genomic_DNA"/>
</dbReference>
<evidence type="ECO:0000256" key="1">
    <source>
        <dbReference type="ARBA" id="ARBA00004651"/>
    </source>
</evidence>
<evidence type="ECO:0000313" key="9">
    <source>
        <dbReference type="EMBL" id="CZB15455.1"/>
    </source>
</evidence>
<feature type="transmembrane region" description="Helical" evidence="8">
    <location>
        <begin position="196"/>
        <end position="217"/>
    </location>
</feature>
<name>A0A170T6V3_9SYNE</name>
<keyword evidence="2" id="KW-0813">Transport</keyword>
<dbReference type="PANTHER" id="PTHR32024">
    <property type="entry name" value="TRK SYSTEM POTASSIUM UPTAKE PROTEIN TRKG-RELATED"/>
    <property type="match status" value="1"/>
</dbReference>
<keyword evidence="3" id="KW-1003">Cell membrane</keyword>
<feature type="transmembrane region" description="Helical" evidence="8">
    <location>
        <begin position="311"/>
        <end position="343"/>
    </location>
</feature>
<keyword evidence="6" id="KW-0406">Ion transport</keyword>
<evidence type="ECO:0000256" key="7">
    <source>
        <dbReference type="ARBA" id="ARBA00023136"/>
    </source>
</evidence>
<dbReference type="GO" id="GO:0008324">
    <property type="term" value="F:monoatomic cation transmembrane transporter activity"/>
    <property type="evidence" value="ECO:0007669"/>
    <property type="project" value="InterPro"/>
</dbReference>
<protein>
    <submittedName>
        <fullName evidence="9">Potassium uptake protein TrkH</fullName>
    </submittedName>
</protein>
<keyword evidence="5 8" id="KW-1133">Transmembrane helix</keyword>
<dbReference type="RefSeq" id="WP_081340154.1">
    <property type="nucleotide sequence ID" value="NZ_FITM01000074.1"/>
</dbReference>
<comment type="subcellular location">
    <subcellularLocation>
        <location evidence="1">Cell membrane</location>
        <topology evidence="1">Multi-pass membrane protein</topology>
    </subcellularLocation>
</comment>
<sequence>MGARLPLWAVQQRDALSRLTVPQFTALCGLLVIVVGSVLLWMPWSHIQPVSYWQALFTATSAVTVTGLSIIDPGRDLTGLGQLTLMVLILVGGLGLMAISIYLQGFVQQGARLRRRVDSGEKILDQFGVGGVGRTFWHIAGVALGLMTAGALLLFLLGFAASETSLLRRLWFCLFHAASAYNNAGFSLWSDSLKGIAANIPAQLVVMGLIISGGLGYRVHAELWDCKNWFPLRWRRLDLQAKVVLLSSLLLILVGWFGLLLYESLNGAQVSFQNLSAAERFWGALFQSVAARTAGFQTVPLGLDHVSGASLVLLMLLMFIGASPGGTGGGLKTSTMAILLAATASTLRRREDVVLLSRTIDTKLVVQAAALVVSSLLFVSTMVLLIAVGSNQEFTFLESLFTCISAFATVGFDVGILEKLNFFGQLVLMVGMFVGRLGLLLLFSALVQPFPKTTLVRYPREQLTV</sequence>
<evidence type="ECO:0000256" key="8">
    <source>
        <dbReference type="SAM" id="Phobius"/>
    </source>
</evidence>
<keyword evidence="10" id="KW-1185">Reference proteome</keyword>
<feature type="transmembrane region" description="Helical" evidence="8">
    <location>
        <begin position="394"/>
        <end position="414"/>
    </location>
</feature>
<keyword evidence="4 8" id="KW-0812">Transmembrane</keyword>
<evidence type="ECO:0000256" key="4">
    <source>
        <dbReference type="ARBA" id="ARBA00022692"/>
    </source>
</evidence>
<accession>A0A170T6V3</accession>
<reference evidence="10" key="1">
    <citation type="submission" date="2016-02" db="EMBL/GenBank/DDBJ databases">
        <authorList>
            <person name="liu f."/>
        </authorList>
    </citation>
    <scope>NUCLEOTIDE SEQUENCE [LARGE SCALE GENOMIC DNA]</scope>
</reference>
<feature type="transmembrane region" description="Helical" evidence="8">
    <location>
        <begin position="50"/>
        <end position="71"/>
    </location>
</feature>
<evidence type="ECO:0000256" key="5">
    <source>
        <dbReference type="ARBA" id="ARBA00022989"/>
    </source>
</evidence>
<feature type="transmembrane region" description="Helical" evidence="8">
    <location>
        <begin position="364"/>
        <end position="388"/>
    </location>
</feature>
<feature type="transmembrane region" description="Helical" evidence="8">
    <location>
        <begin position="243"/>
        <end position="262"/>
    </location>
</feature>
<proteinExistence type="predicted"/>
<dbReference type="InterPro" id="IPR003445">
    <property type="entry name" value="Cat_transpt"/>
</dbReference>
<evidence type="ECO:0000256" key="2">
    <source>
        <dbReference type="ARBA" id="ARBA00022448"/>
    </source>
</evidence>
<feature type="transmembrane region" description="Helical" evidence="8">
    <location>
        <begin position="426"/>
        <end position="447"/>
    </location>
</feature>
<gene>
    <name evidence="9" type="ORF">FLM9_643</name>
</gene>
<feature type="transmembrane region" description="Helical" evidence="8">
    <location>
        <begin position="83"/>
        <end position="103"/>
    </location>
</feature>
<keyword evidence="7 8" id="KW-0472">Membrane</keyword>
<dbReference type="PANTHER" id="PTHR32024:SF1">
    <property type="entry name" value="KTR SYSTEM POTASSIUM UPTAKE PROTEIN B"/>
    <property type="match status" value="1"/>
</dbReference>
<organism evidence="9 10">
    <name type="scientific">Candidatus Synechococcus spongiarum</name>
    <dbReference type="NCBI Taxonomy" id="431041"/>
    <lineage>
        <taxon>Bacteria</taxon>
        <taxon>Bacillati</taxon>
        <taxon>Cyanobacteriota</taxon>
        <taxon>Cyanophyceae</taxon>
        <taxon>Synechococcales</taxon>
        <taxon>Synechococcaceae</taxon>
        <taxon>Synechococcus</taxon>
    </lineage>
</organism>
<dbReference type="GO" id="GO:0005886">
    <property type="term" value="C:plasma membrane"/>
    <property type="evidence" value="ECO:0007669"/>
    <property type="project" value="UniProtKB-SubCell"/>
</dbReference>
<dbReference type="Proteomes" id="UP000182631">
    <property type="component" value="Unassembled WGS sequence"/>
</dbReference>
<evidence type="ECO:0000313" key="10">
    <source>
        <dbReference type="Proteomes" id="UP000182631"/>
    </source>
</evidence>
<feature type="transmembrane region" description="Helical" evidence="8">
    <location>
        <begin position="21"/>
        <end position="44"/>
    </location>
</feature>
<evidence type="ECO:0000256" key="6">
    <source>
        <dbReference type="ARBA" id="ARBA00023065"/>
    </source>
</evidence>
<dbReference type="Pfam" id="PF02386">
    <property type="entry name" value="TrkH"/>
    <property type="match status" value="1"/>
</dbReference>
<dbReference type="AlphaFoldDB" id="A0A170T6V3"/>